<feature type="transmembrane region" description="Helical" evidence="1">
    <location>
        <begin position="250"/>
        <end position="275"/>
    </location>
</feature>
<feature type="domain" description="Phosphatidic acid phosphatase type 2/haloperoxidase" evidence="2">
    <location>
        <begin position="75"/>
        <end position="184"/>
    </location>
</feature>
<dbReference type="PANTHER" id="PTHR14969">
    <property type="entry name" value="SPHINGOSINE-1-PHOSPHATE PHOSPHOHYDROLASE"/>
    <property type="match status" value="1"/>
</dbReference>
<evidence type="ECO:0000313" key="3">
    <source>
        <dbReference type="EMBL" id="PCI95767.1"/>
    </source>
</evidence>
<feature type="transmembrane region" description="Helical" evidence="1">
    <location>
        <begin position="199"/>
        <end position="215"/>
    </location>
</feature>
<dbReference type="SMART" id="SM00014">
    <property type="entry name" value="acidPPc"/>
    <property type="match status" value="1"/>
</dbReference>
<evidence type="ECO:0000313" key="4">
    <source>
        <dbReference type="Proteomes" id="UP000217838"/>
    </source>
</evidence>
<feature type="transmembrane region" description="Helical" evidence="1">
    <location>
        <begin position="143"/>
        <end position="163"/>
    </location>
</feature>
<reference evidence="4" key="1">
    <citation type="submission" date="2017-08" db="EMBL/GenBank/DDBJ databases">
        <title>A dynamic microbial community with high functional redundancy inhabits the cold, oxic subseafloor aquifer.</title>
        <authorList>
            <person name="Tully B.J."/>
            <person name="Wheat C.G."/>
            <person name="Glazer B.T."/>
            <person name="Huber J.A."/>
        </authorList>
    </citation>
    <scope>NUCLEOTIDE SEQUENCE [LARGE SCALE GENOMIC DNA]</scope>
</reference>
<feature type="transmembrane region" description="Helical" evidence="1">
    <location>
        <begin position="117"/>
        <end position="136"/>
    </location>
</feature>
<dbReference type="AlphaFoldDB" id="A0A2A4YN76"/>
<proteinExistence type="predicted"/>
<evidence type="ECO:0000256" key="1">
    <source>
        <dbReference type="SAM" id="Phobius"/>
    </source>
</evidence>
<dbReference type="InterPro" id="IPR036938">
    <property type="entry name" value="PAP2/HPO_sf"/>
</dbReference>
<gene>
    <name evidence="3" type="ORF">COB11_01240</name>
</gene>
<comment type="caution">
    <text evidence="3">The sequence shown here is derived from an EMBL/GenBank/DDBJ whole genome shotgun (WGS) entry which is preliminary data.</text>
</comment>
<keyword evidence="1" id="KW-1133">Transmembrane helix</keyword>
<sequence length="317" mass="37051">MNVWLRLALKDHSDNTLIMQYLIHLRDSGMGLIHFVQKWNSTYFFEFVKFLNYFDTKYFYFILFPVIWMLFGTYYGRRIFFLFYLCGISNHALKQLFALVRPFHDDPSVGIVKLGGYGFPSGAAQSSILLCALLIYHWKNKWAWLIGIAYTLLISFSRIYLGVHYPLDIYGGWIAGAVLFVIYVYLFPQIERVFNKTSHLGKFITYLAFLGLTFFLHLPIFFYYSSMAIGMVVGVFLIQHLKISFPKTSLLIKILVQVPISILGLFLIILCNHTISFKPAFLHDFLFLAILGFWIGYPVYYSSYIPRLFKRNSKKGF</sequence>
<protein>
    <recommendedName>
        <fullName evidence="2">Phosphatidic acid phosphatase type 2/haloperoxidase domain-containing protein</fullName>
    </recommendedName>
</protein>
<feature type="transmembrane region" description="Helical" evidence="1">
    <location>
        <begin position="281"/>
        <end position="301"/>
    </location>
</feature>
<keyword evidence="1" id="KW-0472">Membrane</keyword>
<evidence type="ECO:0000259" key="2">
    <source>
        <dbReference type="SMART" id="SM00014"/>
    </source>
</evidence>
<organism evidence="3 4">
    <name type="scientific">Aerophobetes bacterium</name>
    <dbReference type="NCBI Taxonomy" id="2030807"/>
    <lineage>
        <taxon>Bacteria</taxon>
        <taxon>Candidatus Aerophobota</taxon>
    </lineage>
</organism>
<dbReference type="Proteomes" id="UP000217838">
    <property type="component" value="Unassembled WGS sequence"/>
</dbReference>
<dbReference type="Gene3D" id="1.20.144.10">
    <property type="entry name" value="Phosphatidic acid phosphatase type 2/haloperoxidase"/>
    <property type="match status" value="1"/>
</dbReference>
<feature type="transmembrane region" description="Helical" evidence="1">
    <location>
        <begin position="221"/>
        <end position="238"/>
    </location>
</feature>
<keyword evidence="1" id="KW-0812">Transmembrane</keyword>
<dbReference type="PANTHER" id="PTHR14969:SF13">
    <property type="entry name" value="AT30094P"/>
    <property type="match status" value="1"/>
</dbReference>
<feature type="transmembrane region" description="Helical" evidence="1">
    <location>
        <begin position="58"/>
        <end position="75"/>
    </location>
</feature>
<dbReference type="SUPFAM" id="SSF48317">
    <property type="entry name" value="Acid phosphatase/Vanadium-dependent haloperoxidase"/>
    <property type="match status" value="1"/>
</dbReference>
<accession>A0A2A4YN76</accession>
<feature type="transmembrane region" description="Helical" evidence="1">
    <location>
        <begin position="80"/>
        <end position="97"/>
    </location>
</feature>
<dbReference type="Pfam" id="PF01569">
    <property type="entry name" value="PAP2"/>
    <property type="match status" value="1"/>
</dbReference>
<dbReference type="InterPro" id="IPR000326">
    <property type="entry name" value="PAP2/HPO"/>
</dbReference>
<feature type="transmembrane region" description="Helical" evidence="1">
    <location>
        <begin position="169"/>
        <end position="187"/>
    </location>
</feature>
<dbReference type="EMBL" id="NVUU01000009">
    <property type="protein sequence ID" value="PCI95767.1"/>
    <property type="molecule type" value="Genomic_DNA"/>
</dbReference>
<name>A0A2A4YN76_UNCAE</name>